<sequence>MERARQAIEAALDRKISAVDDGDEWVCRPHRPGDIAGALAGGRLVAAHRRGKTMWCDTTGADGEPGPRLGVHLGMGGWIVVESDDGERVGGEPFRPEPDAIRPEWERFSITFADGGRLRLLDKRRLGRVRLEPDVDALGPDALTISQAEFRERVGRGKSPVKARLQDQGVLAGVGNLLADEVLWQARIPPRTPVGQLGDDVLDRLHATMRRTVEAAIANGGAHTGQVIPFRKAGAGCPRCGAPMERGQVGGRTTWWCSAEQV</sequence>
<comment type="similarity">
    <text evidence="2">Belongs to the FPG family.</text>
</comment>
<dbReference type="GO" id="GO:0003684">
    <property type="term" value="F:damaged DNA binding"/>
    <property type="evidence" value="ECO:0007669"/>
    <property type="project" value="InterPro"/>
</dbReference>
<protein>
    <submittedName>
        <fullName evidence="11">Formamidopyrimidine-DNA glycosylase</fullName>
    </submittedName>
</protein>
<evidence type="ECO:0000256" key="8">
    <source>
        <dbReference type="ARBA" id="ARBA00023268"/>
    </source>
</evidence>
<comment type="caution">
    <text evidence="11">The sequence shown here is derived from an EMBL/GenBank/DDBJ whole genome shotgun (WGS) entry which is preliminary data.</text>
</comment>
<keyword evidence="12" id="KW-1185">Reference proteome</keyword>
<dbReference type="Pfam" id="PF06831">
    <property type="entry name" value="H2TH"/>
    <property type="match status" value="1"/>
</dbReference>
<keyword evidence="8" id="KW-0511">Multifunctional enzyme</keyword>
<evidence type="ECO:0000313" key="12">
    <source>
        <dbReference type="Proteomes" id="UP000319818"/>
    </source>
</evidence>
<evidence type="ECO:0000256" key="2">
    <source>
        <dbReference type="ARBA" id="ARBA00009409"/>
    </source>
</evidence>
<dbReference type="Gene3D" id="3.20.190.10">
    <property type="entry name" value="MutM-like, N-terminal"/>
    <property type="match status" value="1"/>
</dbReference>
<dbReference type="GO" id="GO:0006284">
    <property type="term" value="P:base-excision repair"/>
    <property type="evidence" value="ECO:0007669"/>
    <property type="project" value="InterPro"/>
</dbReference>
<dbReference type="GO" id="GO:0008534">
    <property type="term" value="F:oxidized purine nucleobase lesion DNA N-glycosylase activity"/>
    <property type="evidence" value="ECO:0007669"/>
    <property type="project" value="UniProtKB-EC"/>
</dbReference>
<dbReference type="SMART" id="SM00898">
    <property type="entry name" value="Fapy_DNA_glyco"/>
    <property type="match status" value="1"/>
</dbReference>
<gene>
    <name evidence="11" type="ORF">FB388_0757</name>
</gene>
<dbReference type="SUPFAM" id="SSF57716">
    <property type="entry name" value="Glucocorticoid receptor-like (DNA-binding domain)"/>
    <property type="match status" value="1"/>
</dbReference>
<dbReference type="GO" id="GO:0008270">
    <property type="term" value="F:zinc ion binding"/>
    <property type="evidence" value="ECO:0007669"/>
    <property type="project" value="InterPro"/>
</dbReference>
<keyword evidence="6" id="KW-0234">DNA repair</keyword>
<accession>A0A543GBF3</accession>
<name>A0A543GBF3_9PSEU</name>
<organism evidence="11 12">
    <name type="scientific">Pseudonocardia cypriaca</name>
    <dbReference type="NCBI Taxonomy" id="882449"/>
    <lineage>
        <taxon>Bacteria</taxon>
        <taxon>Bacillati</taxon>
        <taxon>Actinomycetota</taxon>
        <taxon>Actinomycetes</taxon>
        <taxon>Pseudonocardiales</taxon>
        <taxon>Pseudonocardiaceae</taxon>
        <taxon>Pseudonocardia</taxon>
    </lineage>
</organism>
<feature type="domain" description="Formamidopyrimidine-DNA glycosylase catalytic" evidence="10">
    <location>
        <begin position="1"/>
        <end position="127"/>
    </location>
</feature>
<dbReference type="GO" id="GO:0016829">
    <property type="term" value="F:lyase activity"/>
    <property type="evidence" value="ECO:0007669"/>
    <property type="project" value="UniProtKB-KW"/>
</dbReference>
<dbReference type="Gene3D" id="1.10.8.50">
    <property type="match status" value="1"/>
</dbReference>
<evidence type="ECO:0000256" key="3">
    <source>
        <dbReference type="ARBA" id="ARBA00022763"/>
    </source>
</evidence>
<evidence type="ECO:0000256" key="6">
    <source>
        <dbReference type="ARBA" id="ARBA00023204"/>
    </source>
</evidence>
<evidence type="ECO:0000256" key="9">
    <source>
        <dbReference type="ARBA" id="ARBA00023295"/>
    </source>
</evidence>
<dbReference type="AlphaFoldDB" id="A0A543GBF3"/>
<evidence type="ECO:0000256" key="7">
    <source>
        <dbReference type="ARBA" id="ARBA00023239"/>
    </source>
</evidence>
<evidence type="ECO:0000256" key="4">
    <source>
        <dbReference type="ARBA" id="ARBA00022801"/>
    </source>
</evidence>
<proteinExistence type="inferred from homology"/>
<dbReference type="PROSITE" id="PS51068">
    <property type="entry name" value="FPG_CAT"/>
    <property type="match status" value="1"/>
</dbReference>
<dbReference type="Pfam" id="PF01149">
    <property type="entry name" value="Fapy_DNA_glyco"/>
    <property type="match status" value="1"/>
</dbReference>
<dbReference type="Proteomes" id="UP000319818">
    <property type="component" value="Unassembled WGS sequence"/>
</dbReference>
<comment type="catalytic activity">
    <reaction evidence="1">
        <text>Hydrolysis of DNA containing ring-opened 7-methylguanine residues, releasing 2,6-diamino-4-hydroxy-5-(N-methyl)formamidopyrimidine.</text>
        <dbReference type="EC" id="3.2.2.23"/>
    </reaction>
</comment>
<evidence type="ECO:0000256" key="1">
    <source>
        <dbReference type="ARBA" id="ARBA00001668"/>
    </source>
</evidence>
<dbReference type="PANTHER" id="PTHR22993">
    <property type="entry name" value="FORMAMIDOPYRIMIDINE-DNA GLYCOSYLASE"/>
    <property type="match status" value="1"/>
</dbReference>
<keyword evidence="9" id="KW-0326">Glycosidase</keyword>
<dbReference type="InterPro" id="IPR015886">
    <property type="entry name" value="H2TH_FPG"/>
</dbReference>
<dbReference type="SUPFAM" id="SSF81624">
    <property type="entry name" value="N-terminal domain of MutM-like DNA repair proteins"/>
    <property type="match status" value="1"/>
</dbReference>
<evidence type="ECO:0000259" key="10">
    <source>
        <dbReference type="PROSITE" id="PS51068"/>
    </source>
</evidence>
<reference evidence="11 12" key="1">
    <citation type="submission" date="2019-06" db="EMBL/GenBank/DDBJ databases">
        <title>Sequencing the genomes of 1000 actinobacteria strains.</title>
        <authorList>
            <person name="Klenk H.-P."/>
        </authorList>
    </citation>
    <scope>NUCLEOTIDE SEQUENCE [LARGE SCALE GENOMIC DNA]</scope>
    <source>
        <strain evidence="11 12">DSM 45511</strain>
    </source>
</reference>
<dbReference type="InterPro" id="IPR035937">
    <property type="entry name" value="FPG_N"/>
</dbReference>
<dbReference type="InterPro" id="IPR012319">
    <property type="entry name" value="FPG_cat"/>
</dbReference>
<dbReference type="InterPro" id="IPR010979">
    <property type="entry name" value="Ribosomal_uS13-like_H2TH"/>
</dbReference>
<keyword evidence="7" id="KW-0456">Lyase</keyword>
<evidence type="ECO:0000256" key="5">
    <source>
        <dbReference type="ARBA" id="ARBA00023125"/>
    </source>
</evidence>
<dbReference type="SMART" id="SM01232">
    <property type="entry name" value="H2TH"/>
    <property type="match status" value="1"/>
</dbReference>
<dbReference type="SUPFAM" id="SSF46946">
    <property type="entry name" value="S13-like H2TH domain"/>
    <property type="match status" value="1"/>
</dbReference>
<dbReference type="PANTHER" id="PTHR22993:SF9">
    <property type="entry name" value="FORMAMIDOPYRIMIDINE-DNA GLYCOSYLASE"/>
    <property type="match status" value="1"/>
</dbReference>
<keyword evidence="4" id="KW-0378">Hydrolase</keyword>
<dbReference type="GO" id="GO:0003906">
    <property type="term" value="F:DNA-(apurinic or apyrimidinic site) endonuclease activity"/>
    <property type="evidence" value="ECO:0007669"/>
    <property type="project" value="InterPro"/>
</dbReference>
<evidence type="ECO:0000313" key="11">
    <source>
        <dbReference type="EMBL" id="TQM43411.1"/>
    </source>
</evidence>
<dbReference type="EMBL" id="VFPH01000001">
    <property type="protein sequence ID" value="TQM43411.1"/>
    <property type="molecule type" value="Genomic_DNA"/>
</dbReference>
<keyword evidence="5" id="KW-0238">DNA-binding</keyword>
<keyword evidence="3" id="KW-0227">DNA damage</keyword>